<comment type="caution">
    <text evidence="1">The sequence shown here is derived from an EMBL/GenBank/DDBJ whole genome shotgun (WGS) entry which is preliminary data.</text>
</comment>
<keyword evidence="2" id="KW-1185">Reference proteome</keyword>
<reference evidence="1 2" key="1">
    <citation type="submission" date="2023-08" db="EMBL/GenBank/DDBJ databases">
        <title>The draft genome sequence of Paracraurococcus sp. LOR1-02.</title>
        <authorList>
            <person name="Kingkaew E."/>
            <person name="Tanasupawat S."/>
        </authorList>
    </citation>
    <scope>NUCLEOTIDE SEQUENCE [LARGE SCALE GENOMIC DNA]</scope>
    <source>
        <strain evidence="1 2">LOR1-02</strain>
    </source>
</reference>
<dbReference type="Proteomes" id="UP001243009">
    <property type="component" value="Unassembled WGS sequence"/>
</dbReference>
<dbReference type="Gene3D" id="1.20.120.330">
    <property type="entry name" value="Nucleotidyltransferases domain 2"/>
    <property type="match status" value="1"/>
</dbReference>
<gene>
    <name evidence="1" type="ORF">Q7A36_33570</name>
</gene>
<sequence length="137" mass="15100">MSTAYYALFHKVLQAGAERFMGPGARRSGGYGLIYRSFNHGRMRQVCEALTATRLSATVQRQLGRTVVSQDMRDFAAGFANLQELRHQADYDPSSHFPPSIVGTLVDTAEVTMAAFDRTTPDEQVDVLALMLTSPRG</sequence>
<evidence type="ECO:0000313" key="2">
    <source>
        <dbReference type="Proteomes" id="UP001243009"/>
    </source>
</evidence>
<dbReference type="EMBL" id="JAUTWS010000081">
    <property type="protein sequence ID" value="MDO9713306.1"/>
    <property type="molecule type" value="Genomic_DNA"/>
</dbReference>
<proteinExistence type="predicted"/>
<name>A0ABT9EAS4_9PROT</name>
<protein>
    <submittedName>
        <fullName evidence="1">Uncharacterized protein</fullName>
    </submittedName>
</protein>
<dbReference type="RefSeq" id="WP_305108165.1">
    <property type="nucleotide sequence ID" value="NZ_JAUTWS010000081.1"/>
</dbReference>
<evidence type="ECO:0000313" key="1">
    <source>
        <dbReference type="EMBL" id="MDO9713306.1"/>
    </source>
</evidence>
<accession>A0ABT9EAS4</accession>
<organism evidence="1 2">
    <name type="scientific">Paracraurococcus lichenis</name>
    <dbReference type="NCBI Taxonomy" id="3064888"/>
    <lineage>
        <taxon>Bacteria</taxon>
        <taxon>Pseudomonadati</taxon>
        <taxon>Pseudomonadota</taxon>
        <taxon>Alphaproteobacteria</taxon>
        <taxon>Acetobacterales</taxon>
        <taxon>Roseomonadaceae</taxon>
        <taxon>Paracraurococcus</taxon>
    </lineage>
</organism>